<dbReference type="EMBL" id="VOHS01000013">
    <property type="protein sequence ID" value="TWV99700.1"/>
    <property type="molecule type" value="Genomic_DNA"/>
</dbReference>
<comment type="caution">
    <text evidence="3">The sequence shown here is derived from an EMBL/GenBank/DDBJ whole genome shotgun (WGS) entry which is preliminary data.</text>
</comment>
<protein>
    <submittedName>
        <fullName evidence="3">CcmD family protein</fullName>
    </submittedName>
</protein>
<keyword evidence="1" id="KW-0472">Membrane</keyword>
<dbReference type="AlphaFoldDB" id="A0A5C6LQU6"/>
<keyword evidence="1" id="KW-1133">Transmembrane helix</keyword>
<evidence type="ECO:0000256" key="1">
    <source>
        <dbReference type="SAM" id="Phobius"/>
    </source>
</evidence>
<dbReference type="Pfam" id="PF20077">
    <property type="entry name" value="CcmD_alt"/>
    <property type="match status" value="1"/>
</dbReference>
<dbReference type="RefSeq" id="WP_089809564.1">
    <property type="nucleotide sequence ID" value="NZ_VOHS01000013.1"/>
</dbReference>
<gene>
    <name evidence="3" type="ORF">FEF09_14710</name>
</gene>
<feature type="chain" id="PRO_5022828980" evidence="2">
    <location>
        <begin position="24"/>
        <end position="84"/>
    </location>
</feature>
<evidence type="ECO:0000313" key="4">
    <source>
        <dbReference type="Proteomes" id="UP000318815"/>
    </source>
</evidence>
<keyword evidence="1" id="KW-0812">Transmembrane</keyword>
<evidence type="ECO:0000313" key="3">
    <source>
        <dbReference type="EMBL" id="TWV99700.1"/>
    </source>
</evidence>
<name>A0A5C6LQU6_9BACT</name>
<accession>A0A5C6LQU6</accession>
<dbReference type="Proteomes" id="UP000318815">
    <property type="component" value="Unassembled WGS sequence"/>
</dbReference>
<keyword evidence="2" id="KW-0732">Signal</keyword>
<evidence type="ECO:0000256" key="2">
    <source>
        <dbReference type="SAM" id="SignalP"/>
    </source>
</evidence>
<reference evidence="3 4" key="1">
    <citation type="submission" date="2019-08" db="EMBL/GenBank/DDBJ databases">
        <title>Whole genome sequencing of chitin degrading bacteria Chitinophaga pinensis YS16.</title>
        <authorList>
            <person name="Singh R.P."/>
            <person name="Manchanda G."/>
            <person name="Maurya I.K."/>
            <person name="Joshi N.K."/>
            <person name="Srivastava A.K."/>
        </authorList>
    </citation>
    <scope>NUCLEOTIDE SEQUENCE [LARGE SCALE GENOMIC DNA]</scope>
    <source>
        <strain evidence="3 4">YS-16</strain>
    </source>
</reference>
<feature type="signal peptide" evidence="2">
    <location>
        <begin position="1"/>
        <end position="23"/>
    </location>
</feature>
<keyword evidence="4" id="KW-1185">Reference proteome</keyword>
<proteinExistence type="predicted"/>
<feature type="transmembrane region" description="Helical" evidence="1">
    <location>
        <begin position="47"/>
        <end position="67"/>
    </location>
</feature>
<sequence length="84" mass="9466">MINKAFSFCCTCLLLLISLFANAQENQNQNTETGPVNEFFRSNGKIYVIVGVLLIIFIGIVIFLIALDRKISKLEQRENSLQGK</sequence>
<organism evidence="3 4">
    <name type="scientific">Chitinophaga pinensis</name>
    <dbReference type="NCBI Taxonomy" id="79329"/>
    <lineage>
        <taxon>Bacteria</taxon>
        <taxon>Pseudomonadati</taxon>
        <taxon>Bacteroidota</taxon>
        <taxon>Chitinophagia</taxon>
        <taxon>Chitinophagales</taxon>
        <taxon>Chitinophagaceae</taxon>
        <taxon>Chitinophaga</taxon>
    </lineage>
</organism>